<gene>
    <name evidence="3" type="ORF">DY023_10075</name>
</gene>
<reference evidence="3 4" key="1">
    <citation type="submission" date="2018-08" db="EMBL/GenBank/DDBJ databases">
        <title>Isolation, diversity and antifungal activity of Actinobacteria from cow dung.</title>
        <authorList>
            <person name="Ling L."/>
        </authorList>
    </citation>
    <scope>NUCLEOTIDE SEQUENCE [LARGE SCALE GENOMIC DNA]</scope>
    <source>
        <strain evidence="3 4">NEAU-LLE</strain>
    </source>
</reference>
<dbReference type="EMBL" id="QUAB01000041">
    <property type="protein sequence ID" value="REJ05569.1"/>
    <property type="molecule type" value="Genomic_DNA"/>
</dbReference>
<name>A0A371NUV9_9MICO</name>
<accession>A0A371NUV9</accession>
<keyword evidence="4" id="KW-1185">Reference proteome</keyword>
<dbReference type="AlphaFoldDB" id="A0A371NUV9"/>
<comment type="caution">
    <text evidence="3">The sequence shown here is derived from an EMBL/GenBank/DDBJ whole genome shotgun (WGS) entry which is preliminary data.</text>
</comment>
<evidence type="ECO:0000313" key="3">
    <source>
        <dbReference type="EMBL" id="REJ05569.1"/>
    </source>
</evidence>
<dbReference type="InterPro" id="IPR021109">
    <property type="entry name" value="Peptidase_aspartic_dom_sf"/>
</dbReference>
<dbReference type="Pfam" id="PF05618">
    <property type="entry name" value="Zn_protease"/>
    <property type="match status" value="1"/>
</dbReference>
<proteinExistence type="predicted"/>
<evidence type="ECO:0000313" key="4">
    <source>
        <dbReference type="Proteomes" id="UP000262172"/>
    </source>
</evidence>
<dbReference type="InterPro" id="IPR008503">
    <property type="entry name" value="Asp_endopeptidase"/>
</dbReference>
<dbReference type="RefSeq" id="WP_116242192.1">
    <property type="nucleotide sequence ID" value="NZ_QUAB01000041.1"/>
</dbReference>
<dbReference type="PANTHER" id="PTHR38037:SF1">
    <property type="entry name" value="ATP-DEPENDENT ZINC PROTEASE DOMAIN-CONTAINING PROTEIN-RELATED"/>
    <property type="match status" value="1"/>
</dbReference>
<evidence type="ECO:0000259" key="2">
    <source>
        <dbReference type="Pfam" id="PF05618"/>
    </source>
</evidence>
<dbReference type="Gene3D" id="2.40.70.10">
    <property type="entry name" value="Acid Proteases"/>
    <property type="match status" value="1"/>
</dbReference>
<protein>
    <recommendedName>
        <fullName evidence="2">Retropepsin-like aspartic endopeptidase domain-containing protein</fullName>
    </recommendedName>
</protein>
<feature type="region of interest" description="Disordered" evidence="1">
    <location>
        <begin position="146"/>
        <end position="167"/>
    </location>
</feature>
<dbReference type="Proteomes" id="UP000262172">
    <property type="component" value="Unassembled WGS sequence"/>
</dbReference>
<dbReference type="PANTHER" id="PTHR38037">
    <property type="entry name" value="ZN_PROTEASE DOMAIN-CONTAINING PROTEIN"/>
    <property type="match status" value="1"/>
</dbReference>
<sequence>MGRSSHSNTLTGWREWVGLPDLGVAWIKAKIDTGARTSSLHAFDIQEFQREGADWVRFRVNPWQDTAEDAVLAEYPVHDRREVRSSSGHAETRLVVKLRVRLVDREVVAEVTLTNRDEMGFRMLIGREALRRGYIVDPARSFLGGRAPKEARRRNRGRDAATGSAPQ</sequence>
<organism evidence="3 4">
    <name type="scientific">Microbacterium bovistercoris</name>
    <dbReference type="NCBI Taxonomy" id="2293570"/>
    <lineage>
        <taxon>Bacteria</taxon>
        <taxon>Bacillati</taxon>
        <taxon>Actinomycetota</taxon>
        <taxon>Actinomycetes</taxon>
        <taxon>Micrococcales</taxon>
        <taxon>Microbacteriaceae</taxon>
        <taxon>Microbacterium</taxon>
    </lineage>
</organism>
<feature type="domain" description="Retropepsin-like aspartic endopeptidase" evidence="2">
    <location>
        <begin position="11"/>
        <end position="143"/>
    </location>
</feature>
<dbReference type="OrthoDB" id="9782977at2"/>
<dbReference type="SUPFAM" id="SSF50630">
    <property type="entry name" value="Acid proteases"/>
    <property type="match status" value="1"/>
</dbReference>
<evidence type="ECO:0000256" key="1">
    <source>
        <dbReference type="SAM" id="MobiDB-lite"/>
    </source>
</evidence>